<dbReference type="AlphaFoldDB" id="A0A0N8PRN9"/>
<gene>
    <name evidence="2" type="ORF">SE17_26880</name>
</gene>
<dbReference type="InterPro" id="IPR014036">
    <property type="entry name" value="DeoR-like_C"/>
</dbReference>
<name>A0A0N8PRN9_9CHLR</name>
<dbReference type="InterPro" id="IPR037171">
    <property type="entry name" value="NagB/RpiA_transferase-like"/>
</dbReference>
<dbReference type="Proteomes" id="UP000050509">
    <property type="component" value="Unassembled WGS sequence"/>
</dbReference>
<feature type="domain" description="DeoR-like transcriptional repressor C-terminal sensor" evidence="1">
    <location>
        <begin position="2"/>
        <end position="134"/>
    </location>
</feature>
<sequence length="159" mass="16567">GSGSTTLEVARALAGCRGLRVITNALNVAALLAELPDIEVVVTGGLLRSTEQSMIGHLTERAFGELRADKVIMGIRALSAAEGLSNEYGLETSVDRAMLHCAPQLVVVADHSKLGKVATVVIAPATAIHTLVTSELAPPELLDELRRLGVNVVVAPADE</sequence>
<dbReference type="EMBL" id="LJCR01001385">
    <property type="protein sequence ID" value="KPV50453.1"/>
    <property type="molecule type" value="Genomic_DNA"/>
</dbReference>
<dbReference type="PANTHER" id="PTHR30363:SF44">
    <property type="entry name" value="AGA OPERON TRANSCRIPTIONAL REPRESSOR-RELATED"/>
    <property type="match status" value="1"/>
</dbReference>
<feature type="non-terminal residue" evidence="2">
    <location>
        <position position="1"/>
    </location>
</feature>
<protein>
    <recommendedName>
        <fullName evidence="1">DeoR-like transcriptional repressor C-terminal sensor domain-containing protein</fullName>
    </recommendedName>
</protein>
<dbReference type="InterPro" id="IPR050313">
    <property type="entry name" value="Carb_Metab_HTH_regulators"/>
</dbReference>
<reference evidence="2 3" key="1">
    <citation type="submission" date="2015-09" db="EMBL/GenBank/DDBJ databases">
        <title>Draft genome sequence of Kouleothrix aurantiaca JCM 19913.</title>
        <authorList>
            <person name="Hemp J."/>
        </authorList>
    </citation>
    <scope>NUCLEOTIDE SEQUENCE [LARGE SCALE GENOMIC DNA]</scope>
    <source>
        <strain evidence="2 3">COM-B</strain>
    </source>
</reference>
<dbReference type="SUPFAM" id="SSF100950">
    <property type="entry name" value="NagB/RpiA/CoA transferase-like"/>
    <property type="match status" value="1"/>
</dbReference>
<comment type="caution">
    <text evidence="2">The sequence shown here is derived from an EMBL/GenBank/DDBJ whole genome shotgun (WGS) entry which is preliminary data.</text>
</comment>
<evidence type="ECO:0000313" key="2">
    <source>
        <dbReference type="EMBL" id="KPV50453.1"/>
    </source>
</evidence>
<evidence type="ECO:0000313" key="3">
    <source>
        <dbReference type="Proteomes" id="UP000050509"/>
    </source>
</evidence>
<dbReference type="Pfam" id="PF00455">
    <property type="entry name" value="DeoRC"/>
    <property type="match status" value="1"/>
</dbReference>
<proteinExistence type="predicted"/>
<keyword evidence="3" id="KW-1185">Reference proteome</keyword>
<organism evidence="2 3">
    <name type="scientific">Kouleothrix aurantiaca</name>
    <dbReference type="NCBI Taxonomy" id="186479"/>
    <lineage>
        <taxon>Bacteria</taxon>
        <taxon>Bacillati</taxon>
        <taxon>Chloroflexota</taxon>
        <taxon>Chloroflexia</taxon>
        <taxon>Chloroflexales</taxon>
        <taxon>Roseiflexineae</taxon>
        <taxon>Roseiflexaceae</taxon>
        <taxon>Kouleothrix</taxon>
    </lineage>
</organism>
<evidence type="ECO:0000259" key="1">
    <source>
        <dbReference type="Pfam" id="PF00455"/>
    </source>
</evidence>
<dbReference type="PANTHER" id="PTHR30363">
    <property type="entry name" value="HTH-TYPE TRANSCRIPTIONAL REGULATOR SRLR-RELATED"/>
    <property type="match status" value="1"/>
</dbReference>
<dbReference type="SMART" id="SM01134">
    <property type="entry name" value="DeoRC"/>
    <property type="match status" value="1"/>
</dbReference>
<accession>A0A0N8PRN9</accession>